<protein>
    <recommendedName>
        <fullName evidence="1">HTH cro/C1-type domain-containing protein</fullName>
    </recommendedName>
</protein>
<dbReference type="AlphaFoldDB" id="A0A1Y1QV11"/>
<dbReference type="GO" id="GO:0003677">
    <property type="term" value="F:DNA binding"/>
    <property type="evidence" value="ECO:0007669"/>
    <property type="project" value="InterPro"/>
</dbReference>
<reference evidence="2 3" key="1">
    <citation type="submission" date="2017-01" db="EMBL/GenBank/DDBJ databases">
        <title>Novel large sulfur bacteria in the metagenomes of groundwater-fed chemosynthetic microbial mats in the Lake Huron basin.</title>
        <authorList>
            <person name="Sharrar A.M."/>
            <person name="Flood B.E."/>
            <person name="Bailey J.V."/>
            <person name="Jones D.S."/>
            <person name="Biddanda B."/>
            <person name="Ruberg S.A."/>
            <person name="Marcus D.N."/>
            <person name="Dick G.J."/>
        </authorList>
    </citation>
    <scope>NUCLEOTIDE SEQUENCE [LARGE SCALE GENOMIC DNA]</scope>
    <source>
        <strain evidence="2">A8</strain>
    </source>
</reference>
<feature type="domain" description="HTH cro/C1-type" evidence="1">
    <location>
        <begin position="14"/>
        <end position="67"/>
    </location>
</feature>
<dbReference type="Gene3D" id="1.10.260.40">
    <property type="entry name" value="lambda repressor-like DNA-binding domains"/>
    <property type="match status" value="1"/>
</dbReference>
<dbReference type="InterPro" id="IPR010982">
    <property type="entry name" value="Lambda_DNA-bd_dom_sf"/>
</dbReference>
<name>A0A1Y1QV11_9GAMM</name>
<dbReference type="EMBL" id="MTEJ01000027">
    <property type="protein sequence ID" value="OQX14560.1"/>
    <property type="molecule type" value="Genomic_DNA"/>
</dbReference>
<dbReference type="SUPFAM" id="SSF47413">
    <property type="entry name" value="lambda repressor-like DNA-binding domains"/>
    <property type="match status" value="1"/>
</dbReference>
<evidence type="ECO:0000259" key="1">
    <source>
        <dbReference type="PROSITE" id="PS50943"/>
    </source>
</evidence>
<dbReference type="PROSITE" id="PS50943">
    <property type="entry name" value="HTH_CROC1"/>
    <property type="match status" value="1"/>
</dbReference>
<proteinExistence type="predicted"/>
<dbReference type="SMART" id="SM00530">
    <property type="entry name" value="HTH_XRE"/>
    <property type="match status" value="1"/>
</dbReference>
<dbReference type="CDD" id="cd00093">
    <property type="entry name" value="HTH_XRE"/>
    <property type="match status" value="1"/>
</dbReference>
<organism evidence="2 3">
    <name type="scientific">Thiothrix lacustris</name>
    <dbReference type="NCBI Taxonomy" id="525917"/>
    <lineage>
        <taxon>Bacteria</taxon>
        <taxon>Pseudomonadati</taxon>
        <taxon>Pseudomonadota</taxon>
        <taxon>Gammaproteobacteria</taxon>
        <taxon>Thiotrichales</taxon>
        <taxon>Thiotrichaceae</taxon>
        <taxon>Thiothrix</taxon>
    </lineage>
</organism>
<dbReference type="Pfam" id="PF01381">
    <property type="entry name" value="HTH_3"/>
    <property type="match status" value="1"/>
</dbReference>
<dbReference type="Proteomes" id="UP000192491">
    <property type="component" value="Unassembled WGS sequence"/>
</dbReference>
<sequence length="84" mass="9222">MSDEELRKAISNRLKEERERLDMNQTALGDVGGVKKLSQINYERGSSMPSADYLAKVAAVGVDVLYVITGKRLAAGNTVSWMMS</sequence>
<evidence type="ECO:0000313" key="3">
    <source>
        <dbReference type="Proteomes" id="UP000192491"/>
    </source>
</evidence>
<comment type="caution">
    <text evidence="2">The sequence shown here is derived from an EMBL/GenBank/DDBJ whole genome shotgun (WGS) entry which is preliminary data.</text>
</comment>
<evidence type="ECO:0000313" key="2">
    <source>
        <dbReference type="EMBL" id="OQX14560.1"/>
    </source>
</evidence>
<accession>A0A1Y1QV11</accession>
<dbReference type="InterPro" id="IPR001387">
    <property type="entry name" value="Cro/C1-type_HTH"/>
</dbReference>
<gene>
    <name evidence="2" type="ORF">BWK73_09195</name>
</gene>